<feature type="non-terminal residue" evidence="1">
    <location>
        <position position="154"/>
    </location>
</feature>
<dbReference type="AlphaFoldDB" id="A0A5A7PYP1"/>
<comment type="caution">
    <text evidence="1">The sequence shown here is derived from an EMBL/GenBank/DDBJ whole genome shotgun (WGS) entry which is preliminary data.</text>
</comment>
<reference evidence="2" key="1">
    <citation type="journal article" date="2019" name="Curr. Biol.">
        <title>Genome Sequence of Striga asiatica Provides Insight into the Evolution of Plant Parasitism.</title>
        <authorList>
            <person name="Yoshida S."/>
            <person name="Kim S."/>
            <person name="Wafula E.K."/>
            <person name="Tanskanen J."/>
            <person name="Kim Y.M."/>
            <person name="Honaas L."/>
            <person name="Yang Z."/>
            <person name="Spallek T."/>
            <person name="Conn C.E."/>
            <person name="Ichihashi Y."/>
            <person name="Cheong K."/>
            <person name="Cui S."/>
            <person name="Der J.P."/>
            <person name="Gundlach H."/>
            <person name="Jiao Y."/>
            <person name="Hori C."/>
            <person name="Ishida J.K."/>
            <person name="Kasahara H."/>
            <person name="Kiba T."/>
            <person name="Kim M.S."/>
            <person name="Koo N."/>
            <person name="Laohavisit A."/>
            <person name="Lee Y.H."/>
            <person name="Lumba S."/>
            <person name="McCourt P."/>
            <person name="Mortimer J.C."/>
            <person name="Mutuku J.M."/>
            <person name="Nomura T."/>
            <person name="Sasaki-Sekimoto Y."/>
            <person name="Seto Y."/>
            <person name="Wang Y."/>
            <person name="Wakatake T."/>
            <person name="Sakakibara H."/>
            <person name="Demura T."/>
            <person name="Yamaguchi S."/>
            <person name="Yoneyama K."/>
            <person name="Manabe R.I."/>
            <person name="Nelson D.C."/>
            <person name="Schulman A.H."/>
            <person name="Timko M.P."/>
            <person name="dePamphilis C.W."/>
            <person name="Choi D."/>
            <person name="Shirasu K."/>
        </authorList>
    </citation>
    <scope>NUCLEOTIDE SEQUENCE [LARGE SCALE GENOMIC DNA]</scope>
    <source>
        <strain evidence="2">cv. UVA1</strain>
    </source>
</reference>
<protein>
    <submittedName>
        <fullName evidence="1">ELMO/CED-12 family protein</fullName>
    </submittedName>
</protein>
<dbReference type="Proteomes" id="UP000325081">
    <property type="component" value="Unassembled WGS sequence"/>
</dbReference>
<gene>
    <name evidence="1" type="ORF">STAS_14456</name>
</gene>
<accession>A0A5A7PYP1</accession>
<organism evidence="1 2">
    <name type="scientific">Striga asiatica</name>
    <name type="common">Asiatic witchweed</name>
    <name type="synonym">Buchnera asiatica</name>
    <dbReference type="NCBI Taxonomy" id="4170"/>
    <lineage>
        <taxon>Eukaryota</taxon>
        <taxon>Viridiplantae</taxon>
        <taxon>Streptophyta</taxon>
        <taxon>Embryophyta</taxon>
        <taxon>Tracheophyta</taxon>
        <taxon>Spermatophyta</taxon>
        <taxon>Magnoliopsida</taxon>
        <taxon>eudicotyledons</taxon>
        <taxon>Gunneridae</taxon>
        <taxon>Pentapetalae</taxon>
        <taxon>asterids</taxon>
        <taxon>lamiids</taxon>
        <taxon>Lamiales</taxon>
        <taxon>Orobanchaceae</taxon>
        <taxon>Buchnereae</taxon>
        <taxon>Striga</taxon>
    </lineage>
</organism>
<keyword evidence="2" id="KW-1185">Reference proteome</keyword>
<evidence type="ECO:0000313" key="2">
    <source>
        <dbReference type="Proteomes" id="UP000325081"/>
    </source>
</evidence>
<dbReference type="EMBL" id="BKCP01005406">
    <property type="protein sequence ID" value="GER38009.1"/>
    <property type="molecule type" value="Genomic_DNA"/>
</dbReference>
<proteinExistence type="predicted"/>
<sequence>MELDLSPGSWAATAWLQFPTKTAQFPREEHLTRSPPSGSYLSTSKSIVTLAGLCSKILYSSPHNPSSESNMSVLCGVTNRMSRPATTIRVMGTGNALRRIVRATTSDKEATDGWLLRAVIFVEPFEKHRLDRCDVLKSTRSQLEREMALEDVSN</sequence>
<evidence type="ECO:0000313" key="1">
    <source>
        <dbReference type="EMBL" id="GER38009.1"/>
    </source>
</evidence>
<name>A0A5A7PYP1_STRAF</name>